<comment type="caution">
    <text evidence="1">The sequence shown here is derived from an EMBL/GenBank/DDBJ whole genome shotgun (WGS) entry which is preliminary data.</text>
</comment>
<organism evidence="1 2">
    <name type="scientific">Nibea albiflora</name>
    <name type="common">Yellow drum</name>
    <name type="synonym">Corvina albiflora</name>
    <dbReference type="NCBI Taxonomy" id="240163"/>
    <lineage>
        <taxon>Eukaryota</taxon>
        <taxon>Metazoa</taxon>
        <taxon>Chordata</taxon>
        <taxon>Craniata</taxon>
        <taxon>Vertebrata</taxon>
        <taxon>Euteleostomi</taxon>
        <taxon>Actinopterygii</taxon>
        <taxon>Neopterygii</taxon>
        <taxon>Teleostei</taxon>
        <taxon>Neoteleostei</taxon>
        <taxon>Acanthomorphata</taxon>
        <taxon>Eupercaria</taxon>
        <taxon>Sciaenidae</taxon>
        <taxon>Nibea</taxon>
    </lineage>
</organism>
<name>A0ACB7F5J8_NIBAL</name>
<dbReference type="Proteomes" id="UP000805704">
    <property type="component" value="Chromosome 16"/>
</dbReference>
<protein>
    <submittedName>
        <fullName evidence="1">Uncharacterized protein</fullName>
    </submittedName>
</protein>
<keyword evidence="2" id="KW-1185">Reference proteome</keyword>
<sequence>RGGDLNFPDGTMEVMAGTPPPSEACLFLPGLNKDDHADART</sequence>
<evidence type="ECO:0000313" key="1">
    <source>
        <dbReference type="EMBL" id="KAG8009779.1"/>
    </source>
</evidence>
<evidence type="ECO:0000313" key="2">
    <source>
        <dbReference type="Proteomes" id="UP000805704"/>
    </source>
</evidence>
<reference evidence="1" key="1">
    <citation type="submission" date="2020-04" db="EMBL/GenBank/DDBJ databases">
        <title>A chromosome-scale assembly and high-density genetic map of the yellow drum (Nibea albiflora) genome.</title>
        <authorList>
            <person name="Xu D."/>
            <person name="Zhang W."/>
            <person name="Chen R."/>
            <person name="Tan P."/>
            <person name="Wang L."/>
            <person name="Song H."/>
            <person name="Tian L."/>
            <person name="Zhu Q."/>
            <person name="Wang B."/>
        </authorList>
    </citation>
    <scope>NUCLEOTIDE SEQUENCE</scope>
    <source>
        <strain evidence="1">ZJHYS-2018</strain>
    </source>
</reference>
<dbReference type="EMBL" id="CM024804">
    <property type="protein sequence ID" value="KAG8009779.1"/>
    <property type="molecule type" value="Genomic_DNA"/>
</dbReference>
<proteinExistence type="predicted"/>
<feature type="non-terminal residue" evidence="1">
    <location>
        <position position="1"/>
    </location>
</feature>
<gene>
    <name evidence="1" type="ORF">GBF38_013810</name>
</gene>
<accession>A0ACB7F5J8</accession>